<evidence type="ECO:0000259" key="3">
    <source>
        <dbReference type="Pfam" id="PF07687"/>
    </source>
</evidence>
<dbReference type="Pfam" id="PF01546">
    <property type="entry name" value="Peptidase_M20"/>
    <property type="match status" value="1"/>
</dbReference>
<dbReference type="OrthoDB" id="9809784at2"/>
<reference evidence="4 5" key="1">
    <citation type="submission" date="2017-03" db="EMBL/GenBank/DDBJ databases">
        <authorList>
            <person name="Afonso C.L."/>
            <person name="Miller P.J."/>
            <person name="Scott M.A."/>
            <person name="Spackman E."/>
            <person name="Goraichik I."/>
            <person name="Dimitrov K.M."/>
            <person name="Suarez D.L."/>
            <person name="Swayne D.E."/>
        </authorList>
    </citation>
    <scope>NUCLEOTIDE SEQUENCE [LARGE SCALE GENOMIC DNA]</scope>
    <source>
        <strain evidence="4 5">CECT 7691</strain>
    </source>
</reference>
<dbReference type="GO" id="GO:0046872">
    <property type="term" value="F:metal ion binding"/>
    <property type="evidence" value="ECO:0007669"/>
    <property type="project" value="UniProtKB-KW"/>
</dbReference>
<name>A0A1Y5TVC0_9PROT</name>
<dbReference type="EMBL" id="FWFR01000003">
    <property type="protein sequence ID" value="SLN74060.1"/>
    <property type="molecule type" value="Genomic_DNA"/>
</dbReference>
<dbReference type="EC" id="3.5.99.8" evidence="4"/>
<dbReference type="InterPro" id="IPR011650">
    <property type="entry name" value="Peptidase_M20_dimer"/>
</dbReference>
<dbReference type="SUPFAM" id="SSF53187">
    <property type="entry name" value="Zn-dependent exopeptidases"/>
    <property type="match status" value="1"/>
</dbReference>
<dbReference type="PANTHER" id="PTHR43808">
    <property type="entry name" value="ACETYLORNITHINE DEACETYLASE"/>
    <property type="match status" value="1"/>
</dbReference>
<evidence type="ECO:0000256" key="1">
    <source>
        <dbReference type="ARBA" id="ARBA00022723"/>
    </source>
</evidence>
<dbReference type="Proteomes" id="UP000193200">
    <property type="component" value="Unassembled WGS sequence"/>
</dbReference>
<feature type="domain" description="Peptidase M20 dimerisation" evidence="3">
    <location>
        <begin position="236"/>
        <end position="325"/>
    </location>
</feature>
<evidence type="ECO:0000313" key="5">
    <source>
        <dbReference type="Proteomes" id="UP000193200"/>
    </source>
</evidence>
<dbReference type="Gene3D" id="3.40.630.10">
    <property type="entry name" value="Zn peptidases"/>
    <property type="match status" value="2"/>
</dbReference>
<dbReference type="AlphaFoldDB" id="A0A1Y5TVC0"/>
<gene>
    <name evidence="4" type="primary">naaA_2</name>
    <name evidence="4" type="ORF">OCH7691_03698</name>
</gene>
<dbReference type="SUPFAM" id="SSF55031">
    <property type="entry name" value="Bacterial exopeptidase dimerisation domain"/>
    <property type="match status" value="1"/>
</dbReference>
<dbReference type="InterPro" id="IPR002933">
    <property type="entry name" value="Peptidase_M20"/>
</dbReference>
<keyword evidence="1" id="KW-0479">Metal-binding</keyword>
<dbReference type="InParanoid" id="A0A1Y5TVC0"/>
<organism evidence="4 5">
    <name type="scientific">Oceanibacterium hippocampi</name>
    <dbReference type="NCBI Taxonomy" id="745714"/>
    <lineage>
        <taxon>Bacteria</taxon>
        <taxon>Pseudomonadati</taxon>
        <taxon>Pseudomonadota</taxon>
        <taxon>Alphaproteobacteria</taxon>
        <taxon>Sneathiellales</taxon>
        <taxon>Sneathiellaceae</taxon>
        <taxon>Oceanibacterium</taxon>
    </lineage>
</organism>
<evidence type="ECO:0000256" key="2">
    <source>
        <dbReference type="ARBA" id="ARBA00022801"/>
    </source>
</evidence>
<protein>
    <submittedName>
        <fullName evidence="4">5-nitroanthranilic acid aminohydrolase</fullName>
        <ecNumber evidence="4">3.5.99.8</ecNumber>
    </submittedName>
</protein>
<dbReference type="Pfam" id="PF07687">
    <property type="entry name" value="M20_dimer"/>
    <property type="match status" value="1"/>
</dbReference>
<dbReference type="InterPro" id="IPR036264">
    <property type="entry name" value="Bact_exopeptidase_dim_dom"/>
</dbReference>
<proteinExistence type="predicted"/>
<keyword evidence="2 4" id="KW-0378">Hydrolase</keyword>
<evidence type="ECO:0000313" key="4">
    <source>
        <dbReference type="EMBL" id="SLN74060.1"/>
    </source>
</evidence>
<sequence length="425" mass="46841">MTTMNDTDVARVLGRIDKMEAELTQFALDIGNIESPTGREGPAGDFVYDWMKSEGFAPQRVGVFEDRFNVVGWLRGTGGGKDLAFNSHLDTIMARDDIARFSDAENPIYHEAWLRDGKIFGYNVVNCKGPMTCWLMAAKALKESEAKLKGDLVLTAVCGEIDCDPVDEFQGHDYLAEDIGARYAITHGALADYAVVAEATNFKMAWVEAGKVFLKVTAIAGPSRYTPYVEHPDRIGDNANAIVRMARLVEGIEAWAADYESRYTRQYKGGTVVPKASIGAIRGGVPYKIYRYPEHCSIYIDVRLNPDTRPKQVIDEIRRVARDMGVEAKIEPFVYRRGFEAEGIEPLSEVIESSHRRILGSPSEAVGSPECSMWRDTNPYNELGIPALTYGCGAGAGGGNEFFLISDMVKAAKIYALTALQICNA</sequence>
<dbReference type="InterPro" id="IPR050072">
    <property type="entry name" value="Peptidase_M20A"/>
</dbReference>
<accession>A0A1Y5TVC0</accession>
<dbReference type="RefSeq" id="WP_085885016.1">
    <property type="nucleotide sequence ID" value="NZ_FWFR01000003.1"/>
</dbReference>
<dbReference type="GO" id="GO:0016787">
    <property type="term" value="F:hydrolase activity"/>
    <property type="evidence" value="ECO:0007669"/>
    <property type="project" value="UniProtKB-KW"/>
</dbReference>
<keyword evidence="5" id="KW-1185">Reference proteome</keyword>